<name>A0A1P8F9H3_9CHLR</name>
<sequence>MASSWQELRIALAGFVQEICQQLHDYQIPERSWTRIVRETAEAISFPQEKREDIDGSIELLADSLRINPPDGLLRLFKVIRRDPILAGALLADAAGDPIVEDRPKDWALNTAVGSFLRAYLRRTKRFLFNREVFDQLYEQFVSEILSDTNAVTEVNTLVNVQLDVQKINLAPGMVLRKLEANELEEWLNDYIKDPFPIMRRPPIDPFEVDCAIEITYEKGRREAWGARQDIRDKVSDFVTSICLLTDKNVHIGFIEDRSSNILHPGGGTSYSNIPKRSGARARLNVSSGTQAVDIWNRIRELPPNSAIRFALRRWDIVSERFNEDDTLIDYWIAFESLFTPDSSQEVRYRASIRIAAFVGNSPEERTSIFKQLKESYDLRSKIVHGGVQKISNKSGVISNTRSYLRRALLMLVLDQKTFDPISIETDLLKNPRWQDTSLS</sequence>
<organism evidence="1 2">
    <name type="scientific">Dehalogenimonas formicexedens</name>
    <dbReference type="NCBI Taxonomy" id="1839801"/>
    <lineage>
        <taxon>Bacteria</taxon>
        <taxon>Bacillati</taxon>
        <taxon>Chloroflexota</taxon>
        <taxon>Dehalococcoidia</taxon>
        <taxon>Dehalococcoidales</taxon>
        <taxon>Dehalococcoidaceae</taxon>
        <taxon>Dehalogenimonas</taxon>
    </lineage>
</organism>
<proteinExistence type="predicted"/>
<protein>
    <submittedName>
        <fullName evidence="1">Uncharacterized protein</fullName>
    </submittedName>
</protein>
<dbReference type="EMBL" id="CP018258">
    <property type="protein sequence ID" value="APV45116.1"/>
    <property type="molecule type" value="Genomic_DNA"/>
</dbReference>
<accession>A0A1P8F9H3</accession>
<dbReference type="Proteomes" id="UP000185934">
    <property type="component" value="Chromosome"/>
</dbReference>
<dbReference type="AlphaFoldDB" id="A0A1P8F9H3"/>
<evidence type="ECO:0000313" key="2">
    <source>
        <dbReference type="Proteomes" id="UP000185934"/>
    </source>
</evidence>
<dbReference type="KEGG" id="dfo:Dform_01797"/>
<evidence type="ECO:0000313" key="1">
    <source>
        <dbReference type="EMBL" id="APV45116.1"/>
    </source>
</evidence>
<gene>
    <name evidence="1" type="ORF">Dform_01797</name>
</gene>
<reference evidence="2" key="1">
    <citation type="submission" date="2016-11" db="EMBL/GenBank/DDBJ databases">
        <title>Dehalogenimonas formicexedens sp. nov., a chlorinated alkane respiring bacterium isolated from contaminated groundwater.</title>
        <authorList>
            <person name="Key T.A."/>
            <person name="Bowman K.S."/>
            <person name="Lee I."/>
            <person name="Chun J."/>
            <person name="Albuquerque L."/>
            <person name="da Costa M.S."/>
            <person name="Rainey F.A."/>
            <person name="Moe W.M."/>
        </authorList>
    </citation>
    <scope>NUCLEOTIDE SEQUENCE [LARGE SCALE GENOMIC DNA]</scope>
    <source>
        <strain evidence="2">NSZ-14</strain>
    </source>
</reference>
<keyword evidence="2" id="KW-1185">Reference proteome</keyword>